<accession>A0A0L0GBW6</accession>
<organism evidence="1 2">
    <name type="scientific">Sphaeroforma arctica JP610</name>
    <dbReference type="NCBI Taxonomy" id="667725"/>
    <lineage>
        <taxon>Eukaryota</taxon>
        <taxon>Ichthyosporea</taxon>
        <taxon>Ichthyophonida</taxon>
        <taxon>Sphaeroforma</taxon>
    </lineage>
</organism>
<name>A0A0L0GBW6_9EUKA</name>
<dbReference type="RefSeq" id="XP_014160288.1">
    <property type="nucleotide sequence ID" value="XM_014304813.1"/>
</dbReference>
<proteinExistence type="predicted"/>
<keyword evidence="2" id="KW-1185">Reference proteome</keyword>
<gene>
    <name evidence="1" type="ORF">SARC_01481</name>
</gene>
<dbReference type="EMBL" id="KQ241654">
    <property type="protein sequence ID" value="KNC86386.1"/>
    <property type="molecule type" value="Genomic_DNA"/>
</dbReference>
<dbReference type="AlphaFoldDB" id="A0A0L0GBW6"/>
<dbReference type="GeneID" id="25901985"/>
<sequence length="80" mass="8898">MNIPPTDCMEIVSTAKDLLAPGAALVVTLKNHRGGRKFMYENTEKAAEMFSAMCEPSTVRKFQLISGREQEYTMVGRTKA</sequence>
<evidence type="ECO:0000313" key="1">
    <source>
        <dbReference type="EMBL" id="KNC86386.1"/>
    </source>
</evidence>
<evidence type="ECO:0000313" key="2">
    <source>
        <dbReference type="Proteomes" id="UP000054560"/>
    </source>
</evidence>
<reference evidence="1 2" key="1">
    <citation type="submission" date="2011-02" db="EMBL/GenBank/DDBJ databases">
        <title>The Genome Sequence of Sphaeroforma arctica JP610.</title>
        <authorList>
            <consortium name="The Broad Institute Genome Sequencing Platform"/>
            <person name="Russ C."/>
            <person name="Cuomo C."/>
            <person name="Young S.K."/>
            <person name="Zeng Q."/>
            <person name="Gargeya S."/>
            <person name="Alvarado L."/>
            <person name="Berlin A."/>
            <person name="Chapman S.B."/>
            <person name="Chen Z."/>
            <person name="Freedman E."/>
            <person name="Gellesch M."/>
            <person name="Goldberg J."/>
            <person name="Griggs A."/>
            <person name="Gujja S."/>
            <person name="Heilman E."/>
            <person name="Heiman D."/>
            <person name="Howarth C."/>
            <person name="Mehta T."/>
            <person name="Neiman D."/>
            <person name="Pearson M."/>
            <person name="Roberts A."/>
            <person name="Saif S."/>
            <person name="Shea T."/>
            <person name="Shenoy N."/>
            <person name="Sisk P."/>
            <person name="Stolte C."/>
            <person name="Sykes S."/>
            <person name="White J."/>
            <person name="Yandava C."/>
            <person name="Burger G."/>
            <person name="Gray M.W."/>
            <person name="Holland P.W.H."/>
            <person name="King N."/>
            <person name="Lang F.B.F."/>
            <person name="Roger A.J."/>
            <person name="Ruiz-Trillo I."/>
            <person name="Haas B."/>
            <person name="Nusbaum C."/>
            <person name="Birren B."/>
        </authorList>
    </citation>
    <scope>NUCLEOTIDE SEQUENCE [LARGE SCALE GENOMIC DNA]</scope>
    <source>
        <strain evidence="1 2">JP610</strain>
    </source>
</reference>
<protein>
    <submittedName>
        <fullName evidence="1">Uncharacterized protein</fullName>
    </submittedName>
</protein>
<dbReference type="Proteomes" id="UP000054560">
    <property type="component" value="Unassembled WGS sequence"/>
</dbReference>